<proteinExistence type="predicted"/>
<protein>
    <recommendedName>
        <fullName evidence="2">Transmembrane and coiled-coil domain-containing protein 6</fullName>
    </recommendedName>
</protein>
<dbReference type="Gene3D" id="1.25.10.10">
    <property type="entry name" value="Leucine-rich Repeat Variant"/>
    <property type="match status" value="1"/>
</dbReference>
<evidence type="ECO:0008006" key="2">
    <source>
        <dbReference type="Google" id="ProtNLM"/>
    </source>
</evidence>
<dbReference type="InterPro" id="IPR016024">
    <property type="entry name" value="ARM-type_fold"/>
</dbReference>
<reference evidence="1" key="1">
    <citation type="journal article" date="2016" name="Gigascience">
        <title>De novo construction of an expanded transcriptome assembly for the western tarnished plant bug, Lygus hesperus.</title>
        <authorList>
            <person name="Tassone E.E."/>
            <person name="Geib S.M."/>
            <person name="Hall B."/>
            <person name="Fabrick J.A."/>
            <person name="Brent C.S."/>
            <person name="Hull J.J."/>
        </authorList>
    </citation>
    <scope>NUCLEOTIDE SEQUENCE</scope>
</reference>
<accession>A0A146LMV2</accession>
<gene>
    <name evidence="1" type="ORF">g.69303</name>
</gene>
<dbReference type="PANTHER" id="PTHR16356">
    <property type="entry name" value="TRANSMEMBRANE AND COILED-COIL DOMAIN-CONTAINING PROTEIN 6 TMCO6"/>
    <property type="match status" value="1"/>
</dbReference>
<name>A0A146LMV2_LYGHE</name>
<dbReference type="SUPFAM" id="SSF48371">
    <property type="entry name" value="ARM repeat"/>
    <property type="match status" value="1"/>
</dbReference>
<dbReference type="AlphaFoldDB" id="A0A146LMV2"/>
<evidence type="ECO:0000313" key="1">
    <source>
        <dbReference type="EMBL" id="JAQ08132.1"/>
    </source>
</evidence>
<sequence>MVDRVRAAAKLRHEDSRSQRRMEVYSKARGVDAEGTSEISVEAFKKALIHLESNTQQSLPVLKKAFVQDPAHIVTFLRHKSALHFIIGRLISGDPYEQLEAMECCCNASLGDAKSCSLVANAGAIYMIQIVHGTNVNLIKVALTTLGNLSTASGATCKLLHEQGLVPALLAALRVDETRELAAKALCQFTYTYLPHLSDADVTNCIECSLPFFEKTPEVQWLLAQLSAQEAGRVHLSATPVIPTTLRLINGVQAVTSDNLRSVTALIRFLANMAAHIPEGFAFSCSLEEAVSSCTYPFIRKEFEWLLSSIRSDTAIEMM</sequence>
<dbReference type="InterPro" id="IPR011989">
    <property type="entry name" value="ARM-like"/>
</dbReference>
<dbReference type="EMBL" id="GDHC01010497">
    <property type="protein sequence ID" value="JAQ08132.1"/>
    <property type="molecule type" value="Transcribed_RNA"/>
</dbReference>
<organism evidence="1">
    <name type="scientific">Lygus hesperus</name>
    <name type="common">Western plant bug</name>
    <dbReference type="NCBI Taxonomy" id="30085"/>
    <lineage>
        <taxon>Eukaryota</taxon>
        <taxon>Metazoa</taxon>
        <taxon>Ecdysozoa</taxon>
        <taxon>Arthropoda</taxon>
        <taxon>Hexapoda</taxon>
        <taxon>Insecta</taxon>
        <taxon>Pterygota</taxon>
        <taxon>Neoptera</taxon>
        <taxon>Paraneoptera</taxon>
        <taxon>Hemiptera</taxon>
        <taxon>Heteroptera</taxon>
        <taxon>Panheteroptera</taxon>
        <taxon>Cimicomorpha</taxon>
        <taxon>Miridae</taxon>
        <taxon>Mirini</taxon>
        <taxon>Lygus</taxon>
    </lineage>
</organism>
<dbReference type="PANTHER" id="PTHR16356:SF1">
    <property type="entry name" value="TRANSMEMBRANE AND COILED-COIL DOMAIN-CONTAINING PROTEIN 6"/>
    <property type="match status" value="1"/>
</dbReference>